<reference evidence="9" key="1">
    <citation type="journal article" date="2017" name="Nat. Microbiol.">
        <title>Global analysis of biosynthetic gene clusters reveals vast potential of secondary metabolite production in Penicillium species.</title>
        <authorList>
            <person name="Nielsen J.C."/>
            <person name="Grijseels S."/>
            <person name="Prigent S."/>
            <person name="Ji B."/>
            <person name="Dainat J."/>
            <person name="Nielsen K.F."/>
            <person name="Frisvad J.C."/>
            <person name="Workman M."/>
            <person name="Nielsen J."/>
        </authorList>
    </citation>
    <scope>NUCLEOTIDE SEQUENCE [LARGE SCALE GENOMIC DNA]</scope>
    <source>
        <strain evidence="9">IBT 14082</strain>
    </source>
</reference>
<name>A0A1V6SUV1_9EURO</name>
<comment type="similarity">
    <text evidence="2">Belongs to the AIM9 family.</text>
</comment>
<dbReference type="GO" id="GO:0005739">
    <property type="term" value="C:mitochondrion"/>
    <property type="evidence" value="ECO:0007669"/>
    <property type="project" value="UniProtKB-SubCell"/>
</dbReference>
<evidence type="ECO:0000256" key="3">
    <source>
        <dbReference type="ARBA" id="ARBA00016197"/>
    </source>
</evidence>
<dbReference type="InterPro" id="IPR051035">
    <property type="entry name" value="Mito_inheritance_9"/>
</dbReference>
<dbReference type="OrthoDB" id="2831558at2759"/>
<evidence type="ECO:0000256" key="1">
    <source>
        <dbReference type="ARBA" id="ARBA00004173"/>
    </source>
</evidence>
<accession>A0A1V6SUV1</accession>
<comment type="caution">
    <text evidence="8">The sequence shown here is derived from an EMBL/GenBank/DDBJ whole genome shotgun (WGS) entry which is preliminary data.</text>
</comment>
<feature type="domain" description="Aminoglycoside phosphotransferase" evidence="7">
    <location>
        <begin position="197"/>
        <end position="252"/>
    </location>
</feature>
<evidence type="ECO:0000256" key="5">
    <source>
        <dbReference type="ARBA" id="ARBA00023128"/>
    </source>
</evidence>
<dbReference type="Pfam" id="PF01636">
    <property type="entry name" value="APH"/>
    <property type="match status" value="1"/>
</dbReference>
<sequence>MFNKSFLMTMEDGQEVVAKVPNPNDGVHTSPWSVKSPQWTSLEKFLIPQRLMSTLGTREQNHIILGHHSTTKKLKVILAMTALQKKWLSVSFSHYGILYYAGDVQSPAGNHYVNEGMAINDSEFAIGPATGRDYFDAGRSVLDIENGSWASLTQYLQAVGAREIKAMQSLKPPKHIALFCGPKIYQPDAAKKLTALASYQKIVDALIPKGTSVTSPCLWHDDVHGDNIFVDPHNSEKITGIIDWQSCHISPLFNHNPDPAFLDWDGLEPETLDQLERSTLYGFSTEERSAAMREYVIQNGFIGWRKLMHAKNPDLYRVVKFRKTPVYWLIFLAHRMNEIGEAHFLSRLVDLKDTWADLPGVTRDTPFPFGFSEEDLECIRLDSDDAIAVTELVSEIKEKIPDLWPDKGFIEYERYDDCKAVLDELKGQILDQLAETDEEKAEYQRHWLFE</sequence>
<evidence type="ECO:0000313" key="9">
    <source>
        <dbReference type="Proteomes" id="UP000191342"/>
    </source>
</evidence>
<dbReference type="InterPro" id="IPR002575">
    <property type="entry name" value="Aminoglycoside_PTrfase"/>
</dbReference>
<evidence type="ECO:0000313" key="8">
    <source>
        <dbReference type="EMBL" id="OQE17797.1"/>
    </source>
</evidence>
<protein>
    <recommendedName>
        <fullName evidence="3">Altered inheritance of mitochondria protein 9, mitochondrial</fullName>
    </recommendedName>
    <alternativeName>
        <fullName evidence="6">Found in mitochondrial proteome protein 29</fullName>
    </alternativeName>
</protein>
<evidence type="ECO:0000256" key="6">
    <source>
        <dbReference type="ARBA" id="ARBA00031849"/>
    </source>
</evidence>
<organism evidence="8 9">
    <name type="scientific">Penicillium flavigenum</name>
    <dbReference type="NCBI Taxonomy" id="254877"/>
    <lineage>
        <taxon>Eukaryota</taxon>
        <taxon>Fungi</taxon>
        <taxon>Dikarya</taxon>
        <taxon>Ascomycota</taxon>
        <taxon>Pezizomycotina</taxon>
        <taxon>Eurotiomycetes</taxon>
        <taxon>Eurotiomycetidae</taxon>
        <taxon>Eurotiales</taxon>
        <taxon>Aspergillaceae</taxon>
        <taxon>Penicillium</taxon>
    </lineage>
</organism>
<evidence type="ECO:0000259" key="7">
    <source>
        <dbReference type="Pfam" id="PF01636"/>
    </source>
</evidence>
<proteinExistence type="inferred from homology"/>
<evidence type="ECO:0000256" key="4">
    <source>
        <dbReference type="ARBA" id="ARBA00022946"/>
    </source>
</evidence>
<dbReference type="SUPFAM" id="SSF56112">
    <property type="entry name" value="Protein kinase-like (PK-like)"/>
    <property type="match status" value="1"/>
</dbReference>
<dbReference type="PANTHER" id="PTHR36091:SF1">
    <property type="entry name" value="ALTERED INHERITANCE OF MITOCHONDRIA PROTEIN 9, MITOCHONDRIAL"/>
    <property type="match status" value="1"/>
</dbReference>
<dbReference type="EMBL" id="MLQL01000023">
    <property type="protein sequence ID" value="OQE17797.1"/>
    <property type="molecule type" value="Genomic_DNA"/>
</dbReference>
<dbReference type="Gene3D" id="3.90.1200.10">
    <property type="match status" value="1"/>
</dbReference>
<dbReference type="InterPro" id="IPR011009">
    <property type="entry name" value="Kinase-like_dom_sf"/>
</dbReference>
<keyword evidence="9" id="KW-1185">Reference proteome</keyword>
<dbReference type="STRING" id="254877.A0A1V6SUV1"/>
<gene>
    <name evidence="8" type="ORF">PENFLA_c023G06106</name>
</gene>
<dbReference type="Proteomes" id="UP000191342">
    <property type="component" value="Unassembled WGS sequence"/>
</dbReference>
<keyword evidence="4" id="KW-0809">Transit peptide</keyword>
<dbReference type="AlphaFoldDB" id="A0A1V6SUV1"/>
<dbReference type="PANTHER" id="PTHR36091">
    <property type="entry name" value="ALTERED INHERITANCE OF MITOCHONDRIA PROTEIN 9, MITOCHONDRIAL"/>
    <property type="match status" value="1"/>
</dbReference>
<evidence type="ECO:0000256" key="2">
    <source>
        <dbReference type="ARBA" id="ARBA00005543"/>
    </source>
</evidence>
<comment type="subcellular location">
    <subcellularLocation>
        <location evidence="1">Mitochondrion</location>
    </subcellularLocation>
</comment>
<keyword evidence="5" id="KW-0496">Mitochondrion</keyword>